<dbReference type="Pfam" id="PF09862">
    <property type="entry name" value="DUF2089"/>
    <property type="match status" value="1"/>
</dbReference>
<dbReference type="Pfam" id="PF22747">
    <property type="entry name" value="Zn_ribbon_DUF2089"/>
    <property type="match status" value="1"/>
</dbReference>
<feature type="domain" description="DUF2089" evidence="1">
    <location>
        <begin position="41"/>
        <end position="83"/>
    </location>
</feature>
<evidence type="ECO:0000259" key="1">
    <source>
        <dbReference type="Pfam" id="PF09862"/>
    </source>
</evidence>
<sequence length="131" mass="14848">MAHFISTCPSCRHTLEVTELECPHCHVQIRGHFQGQPTVGLTDDQREFLRVFVLSRGNLREIERILGISYPTVRSKLDDLVDAFQGGESPAMPSNRRRILEDVADGRLDVKEALARLSEQRKGDPDDAHRD</sequence>
<name>A0A7Y0L4V9_9FIRM</name>
<organism evidence="3 4">
    <name type="scientific">Sulfobacillus harzensis</name>
    <dbReference type="NCBI Taxonomy" id="2729629"/>
    <lineage>
        <taxon>Bacteria</taxon>
        <taxon>Bacillati</taxon>
        <taxon>Bacillota</taxon>
        <taxon>Clostridia</taxon>
        <taxon>Eubacteriales</taxon>
        <taxon>Clostridiales Family XVII. Incertae Sedis</taxon>
        <taxon>Sulfobacillus</taxon>
    </lineage>
</organism>
<evidence type="ECO:0000259" key="2">
    <source>
        <dbReference type="Pfam" id="PF22747"/>
    </source>
</evidence>
<feature type="domain" description="DUF2089" evidence="2">
    <location>
        <begin position="8"/>
        <end position="34"/>
    </location>
</feature>
<evidence type="ECO:0000313" key="4">
    <source>
        <dbReference type="Proteomes" id="UP000533476"/>
    </source>
</evidence>
<dbReference type="InterPro" id="IPR018658">
    <property type="entry name" value="DUF2089"/>
</dbReference>
<dbReference type="InterPro" id="IPR053957">
    <property type="entry name" value="DUF2089_Zn_ribbon"/>
</dbReference>
<comment type="caution">
    <text evidence="3">The sequence shown here is derived from an EMBL/GenBank/DDBJ whole genome shotgun (WGS) entry which is preliminary data.</text>
</comment>
<reference evidence="3 4" key="1">
    <citation type="submission" date="2020-04" db="EMBL/GenBank/DDBJ databases">
        <authorList>
            <person name="Zhang R."/>
            <person name="Schippers A."/>
        </authorList>
    </citation>
    <scope>NUCLEOTIDE SEQUENCE [LARGE SCALE GENOMIC DNA]</scope>
    <source>
        <strain evidence="3 4">DSM 109850</strain>
    </source>
</reference>
<dbReference type="Proteomes" id="UP000533476">
    <property type="component" value="Unassembled WGS sequence"/>
</dbReference>
<evidence type="ECO:0000313" key="3">
    <source>
        <dbReference type="EMBL" id="NMP23352.1"/>
    </source>
</evidence>
<dbReference type="RefSeq" id="WP_169100549.1">
    <property type="nucleotide sequence ID" value="NZ_JABBVZ010000048.1"/>
</dbReference>
<accession>A0A7Y0L4V9</accession>
<dbReference type="AlphaFoldDB" id="A0A7Y0L4V9"/>
<proteinExistence type="predicted"/>
<keyword evidence="4" id="KW-1185">Reference proteome</keyword>
<gene>
    <name evidence="3" type="ORF">HIJ39_13485</name>
</gene>
<dbReference type="EMBL" id="JABBVZ010000048">
    <property type="protein sequence ID" value="NMP23352.1"/>
    <property type="molecule type" value="Genomic_DNA"/>
</dbReference>
<protein>
    <submittedName>
        <fullName evidence="3">DUF2089 domain-containing protein</fullName>
    </submittedName>
</protein>